<reference evidence="5 6" key="1">
    <citation type="submission" date="2020-11" db="EMBL/GenBank/DDBJ databases">
        <authorList>
            <person name="Wallbank WR R."/>
            <person name="Pardo Diaz C."/>
            <person name="Kozak K."/>
            <person name="Martin S."/>
            <person name="Jiggins C."/>
            <person name="Moest M."/>
            <person name="Warren A I."/>
            <person name="Generalovic N T."/>
            <person name="Byers J.R.P. K."/>
            <person name="Montejo-Kovacevich G."/>
            <person name="Yen C E."/>
        </authorList>
    </citation>
    <scope>NUCLEOTIDE SEQUENCE [LARGE SCALE GENOMIC DNA]</scope>
</reference>
<dbReference type="InterPro" id="IPR035979">
    <property type="entry name" value="RBD_domain_sf"/>
</dbReference>
<dbReference type="InterPro" id="IPR000504">
    <property type="entry name" value="RRM_dom"/>
</dbReference>
<dbReference type="GO" id="GO:0005686">
    <property type="term" value="C:U2 snRNP"/>
    <property type="evidence" value="ECO:0007669"/>
    <property type="project" value="TreeGrafter"/>
</dbReference>
<feature type="domain" description="RRM" evidence="4">
    <location>
        <begin position="34"/>
        <end position="112"/>
    </location>
</feature>
<dbReference type="GO" id="GO:0000398">
    <property type="term" value="P:mRNA splicing, via spliceosome"/>
    <property type="evidence" value="ECO:0007669"/>
    <property type="project" value="InterPro"/>
</dbReference>
<sequence>MNPMTNIKNVTKLSEQELKRDSKTSWHDMYRDSAWIFVGGLPYDLTEGDIICVFSQYGEIVNINLIRDKLSGKSKGFCFICYEDQRSTILAVDNLNGIKILSRTIRVDHVSDYKPPKDNEKADEITRRLQMEGCAPKAQIPVENIKQERDKTSERNEFGLPQRLPIDRTIKTEPGLKKVKVKKEKKKKSKKEKKSKKAKKEKKSKKRKKSSSSDESSTEESTDSDEDERKRRKK</sequence>
<feature type="compositionally biased region" description="Basic and acidic residues" evidence="3">
    <location>
        <begin position="165"/>
        <end position="176"/>
    </location>
</feature>
<dbReference type="SUPFAM" id="SSF54928">
    <property type="entry name" value="RNA-binding domain, RBD"/>
    <property type="match status" value="1"/>
</dbReference>
<dbReference type="SMART" id="SM00360">
    <property type="entry name" value="RRM"/>
    <property type="match status" value="1"/>
</dbReference>
<feature type="compositionally biased region" description="Acidic residues" evidence="3">
    <location>
        <begin position="216"/>
        <end position="226"/>
    </location>
</feature>
<dbReference type="PANTHER" id="PTHR45880">
    <property type="entry name" value="RNA-BINDING MOTIF PROTEIN, X-LINKED 2"/>
    <property type="match status" value="1"/>
</dbReference>
<feature type="compositionally biased region" description="Basic residues" evidence="3">
    <location>
        <begin position="177"/>
        <end position="210"/>
    </location>
</feature>
<proteinExistence type="predicted"/>
<evidence type="ECO:0000313" key="5">
    <source>
        <dbReference type="EMBL" id="CAD7076952.1"/>
    </source>
</evidence>
<accession>A0A7R8UA31</accession>
<dbReference type="FunFam" id="3.30.70.330:FF:000962">
    <property type="entry name" value="RBMX2 ortholog"/>
    <property type="match status" value="1"/>
</dbReference>
<gene>
    <name evidence="5" type="ORF">HERILL_LOCUS334</name>
</gene>
<dbReference type="Pfam" id="PF00076">
    <property type="entry name" value="RRM_1"/>
    <property type="match status" value="1"/>
</dbReference>
<dbReference type="Proteomes" id="UP000594454">
    <property type="component" value="Chromosome 1"/>
</dbReference>
<keyword evidence="6" id="KW-1185">Reference proteome</keyword>
<name>A0A7R8UA31_HERIL</name>
<dbReference type="GO" id="GO:0071011">
    <property type="term" value="C:precatalytic spliceosome"/>
    <property type="evidence" value="ECO:0007669"/>
    <property type="project" value="TreeGrafter"/>
</dbReference>
<evidence type="ECO:0000259" key="4">
    <source>
        <dbReference type="PROSITE" id="PS50102"/>
    </source>
</evidence>
<protein>
    <recommendedName>
        <fullName evidence="4">RRM domain-containing protein</fullName>
    </recommendedName>
</protein>
<feature type="region of interest" description="Disordered" evidence="3">
    <location>
        <begin position="132"/>
        <end position="234"/>
    </location>
</feature>
<evidence type="ECO:0000256" key="3">
    <source>
        <dbReference type="SAM" id="MobiDB-lite"/>
    </source>
</evidence>
<evidence type="ECO:0000256" key="1">
    <source>
        <dbReference type="ARBA" id="ARBA00022884"/>
    </source>
</evidence>
<dbReference type="GO" id="GO:0003723">
    <property type="term" value="F:RNA binding"/>
    <property type="evidence" value="ECO:0007669"/>
    <property type="project" value="UniProtKB-UniRule"/>
</dbReference>
<dbReference type="InterPro" id="IPR012677">
    <property type="entry name" value="Nucleotide-bd_a/b_plait_sf"/>
</dbReference>
<dbReference type="CDD" id="cd12411">
    <property type="entry name" value="RRM_ist3_like"/>
    <property type="match status" value="1"/>
</dbReference>
<dbReference type="PANTHER" id="PTHR45880:SF1">
    <property type="entry name" value="RNA-BINDING MOTIF PROTEIN, X-LINKED 2"/>
    <property type="match status" value="1"/>
</dbReference>
<dbReference type="InterPro" id="IPR045844">
    <property type="entry name" value="RRM_Ist3-like"/>
</dbReference>
<dbReference type="InParanoid" id="A0A7R8UA31"/>
<dbReference type="GO" id="GO:0071013">
    <property type="term" value="C:catalytic step 2 spliceosome"/>
    <property type="evidence" value="ECO:0007669"/>
    <property type="project" value="TreeGrafter"/>
</dbReference>
<dbReference type="InterPro" id="IPR051847">
    <property type="entry name" value="RNA_proc/Spliceosome_comp"/>
</dbReference>
<dbReference type="OMA" id="DLKKSWH"/>
<dbReference type="EMBL" id="LR899009">
    <property type="protein sequence ID" value="CAD7076952.1"/>
    <property type="molecule type" value="Genomic_DNA"/>
</dbReference>
<evidence type="ECO:0000313" key="6">
    <source>
        <dbReference type="Proteomes" id="UP000594454"/>
    </source>
</evidence>
<dbReference type="OrthoDB" id="2573941at2759"/>
<dbReference type="FunCoup" id="A0A7R8UA31">
    <property type="interactions" value="152"/>
</dbReference>
<organism evidence="5 6">
    <name type="scientific">Hermetia illucens</name>
    <name type="common">Black soldier fly</name>
    <dbReference type="NCBI Taxonomy" id="343691"/>
    <lineage>
        <taxon>Eukaryota</taxon>
        <taxon>Metazoa</taxon>
        <taxon>Ecdysozoa</taxon>
        <taxon>Arthropoda</taxon>
        <taxon>Hexapoda</taxon>
        <taxon>Insecta</taxon>
        <taxon>Pterygota</taxon>
        <taxon>Neoptera</taxon>
        <taxon>Endopterygota</taxon>
        <taxon>Diptera</taxon>
        <taxon>Brachycera</taxon>
        <taxon>Stratiomyomorpha</taxon>
        <taxon>Stratiomyidae</taxon>
        <taxon>Hermetiinae</taxon>
        <taxon>Hermetia</taxon>
    </lineage>
</organism>
<dbReference type="AlphaFoldDB" id="A0A7R8UA31"/>
<evidence type="ECO:0000256" key="2">
    <source>
        <dbReference type="PROSITE-ProRule" id="PRU00176"/>
    </source>
</evidence>
<dbReference type="Gene3D" id="3.30.70.330">
    <property type="match status" value="1"/>
</dbReference>
<dbReference type="PROSITE" id="PS50102">
    <property type="entry name" value="RRM"/>
    <property type="match status" value="1"/>
</dbReference>
<feature type="compositionally biased region" description="Basic and acidic residues" evidence="3">
    <location>
        <begin position="145"/>
        <end position="157"/>
    </location>
</feature>
<keyword evidence="1 2" id="KW-0694">RNA-binding</keyword>